<dbReference type="PROSITE" id="PS01209">
    <property type="entry name" value="LDLRA_1"/>
    <property type="match status" value="2"/>
</dbReference>
<evidence type="ECO:0000259" key="11">
    <source>
        <dbReference type="PROSITE" id="PS50923"/>
    </source>
</evidence>
<dbReference type="InterPro" id="IPR002172">
    <property type="entry name" value="LDrepeatLR_classA_rpt"/>
</dbReference>
<dbReference type="PANTHER" id="PTHR24270">
    <property type="entry name" value="LOW-DENSITY LIPOPROTEIN RECEPTOR-RELATED"/>
    <property type="match status" value="1"/>
</dbReference>
<gene>
    <name evidence="13" type="primary">LOC117575619</name>
</gene>
<dbReference type="InterPro" id="IPR050685">
    <property type="entry name" value="LDLR"/>
</dbReference>
<feature type="disulfide bond" evidence="8">
    <location>
        <begin position="167"/>
        <end position="185"/>
    </location>
</feature>
<dbReference type="InterPro" id="IPR023415">
    <property type="entry name" value="LDLR_class-A_CS"/>
</dbReference>
<feature type="disulfide bond" evidence="8">
    <location>
        <begin position="160"/>
        <end position="172"/>
    </location>
</feature>
<evidence type="ECO:0000256" key="6">
    <source>
        <dbReference type="ARBA" id="ARBA00023136"/>
    </source>
</evidence>
<feature type="chain" id="PRO_5039276554" evidence="10">
    <location>
        <begin position="19"/>
        <end position="567"/>
    </location>
</feature>
<evidence type="ECO:0000256" key="7">
    <source>
        <dbReference type="ARBA" id="ARBA00023157"/>
    </source>
</evidence>
<dbReference type="Pfam" id="PF00057">
    <property type="entry name" value="Ldl_recept_a"/>
    <property type="match status" value="3"/>
</dbReference>
<feature type="signal peptide" evidence="10">
    <location>
        <begin position="1"/>
        <end position="18"/>
    </location>
</feature>
<dbReference type="InterPro" id="IPR001254">
    <property type="entry name" value="Trypsin_dom"/>
</dbReference>
<evidence type="ECO:0000313" key="13">
    <source>
        <dbReference type="RefSeq" id="XP_034115784.2"/>
    </source>
</evidence>
<name>A0A6P8XRM4_DROAB</name>
<reference evidence="13" key="1">
    <citation type="submission" date="2025-08" db="UniProtKB">
        <authorList>
            <consortium name="RefSeq"/>
        </authorList>
    </citation>
    <scope>IDENTIFICATION</scope>
    <source>
        <strain evidence="13">15112-1751.03</strain>
        <tissue evidence="13">Whole Adult</tissue>
    </source>
</reference>
<dbReference type="PRINTS" id="PR00261">
    <property type="entry name" value="LDLRECEPTOR"/>
</dbReference>
<dbReference type="InterPro" id="IPR043504">
    <property type="entry name" value="Peptidase_S1_PA_chymotrypsin"/>
</dbReference>
<evidence type="ECO:0000256" key="5">
    <source>
        <dbReference type="ARBA" id="ARBA00022989"/>
    </source>
</evidence>
<evidence type="ECO:0000256" key="1">
    <source>
        <dbReference type="ARBA" id="ARBA00004167"/>
    </source>
</evidence>
<proteinExistence type="predicted"/>
<dbReference type="PROSITE" id="PS50068">
    <property type="entry name" value="LDLRA_2"/>
    <property type="match status" value="4"/>
</dbReference>
<dbReference type="GO" id="GO:0005886">
    <property type="term" value="C:plasma membrane"/>
    <property type="evidence" value="ECO:0007669"/>
    <property type="project" value="TreeGrafter"/>
</dbReference>
<comment type="subcellular location">
    <subcellularLocation>
        <location evidence="2">Endomembrane system</location>
    </subcellularLocation>
    <subcellularLocation>
        <location evidence="1">Membrane</location>
        <topology evidence="1">Single-pass membrane protein</topology>
    </subcellularLocation>
</comment>
<feature type="disulfide bond" evidence="8">
    <location>
        <begin position="69"/>
        <end position="87"/>
    </location>
</feature>
<dbReference type="SUPFAM" id="SSF57424">
    <property type="entry name" value="LDL receptor-like module"/>
    <property type="match status" value="4"/>
</dbReference>
<keyword evidence="7 8" id="KW-1015">Disulfide bond</keyword>
<keyword evidence="6" id="KW-0472">Membrane</keyword>
<evidence type="ECO:0000256" key="3">
    <source>
        <dbReference type="ARBA" id="ARBA00022692"/>
    </source>
</evidence>
<dbReference type="InterPro" id="IPR000436">
    <property type="entry name" value="Sushi_SCR_CCP_dom"/>
</dbReference>
<protein>
    <submittedName>
        <fullName evidence="13">Modular serine protease-like</fullName>
    </submittedName>
</protein>
<dbReference type="Pfam" id="PF00089">
    <property type="entry name" value="Trypsin"/>
    <property type="match status" value="1"/>
</dbReference>
<evidence type="ECO:0000313" key="12">
    <source>
        <dbReference type="Proteomes" id="UP000515160"/>
    </source>
</evidence>
<dbReference type="GO" id="GO:0004252">
    <property type="term" value="F:serine-type endopeptidase activity"/>
    <property type="evidence" value="ECO:0007669"/>
    <property type="project" value="InterPro"/>
</dbReference>
<feature type="domain" description="Sushi" evidence="11">
    <location>
        <begin position="298"/>
        <end position="374"/>
    </location>
</feature>
<dbReference type="Gene3D" id="4.10.400.10">
    <property type="entry name" value="Low-density Lipoprotein Receptor"/>
    <property type="match status" value="4"/>
</dbReference>
<evidence type="ECO:0000256" key="9">
    <source>
        <dbReference type="PROSITE-ProRule" id="PRU00302"/>
    </source>
</evidence>
<evidence type="ECO:0000256" key="4">
    <source>
        <dbReference type="ARBA" id="ARBA00022737"/>
    </source>
</evidence>
<dbReference type="RefSeq" id="XP_034115784.2">
    <property type="nucleotide sequence ID" value="XM_034259893.2"/>
</dbReference>
<comment type="caution">
    <text evidence="9">Lacks conserved residue(s) required for the propagation of feature annotation.</text>
</comment>
<keyword evidence="12" id="KW-1185">Reference proteome</keyword>
<dbReference type="InterPro" id="IPR036055">
    <property type="entry name" value="LDL_receptor-like_sf"/>
</dbReference>
<dbReference type="AlphaFoldDB" id="A0A6P8XRM4"/>
<keyword evidence="5" id="KW-1133">Transmembrane helix</keyword>
<keyword evidence="4" id="KW-0677">Repeat</keyword>
<dbReference type="SUPFAM" id="SSF50494">
    <property type="entry name" value="Trypsin-like serine proteases"/>
    <property type="match status" value="1"/>
</dbReference>
<evidence type="ECO:0000256" key="10">
    <source>
        <dbReference type="SAM" id="SignalP"/>
    </source>
</evidence>
<dbReference type="GO" id="GO:0016192">
    <property type="term" value="P:vesicle-mediated transport"/>
    <property type="evidence" value="ECO:0007669"/>
    <property type="project" value="UniProtKB-ARBA"/>
</dbReference>
<dbReference type="GO" id="GO:0012505">
    <property type="term" value="C:endomembrane system"/>
    <property type="evidence" value="ECO:0007669"/>
    <property type="project" value="UniProtKB-SubCell"/>
</dbReference>
<keyword evidence="10" id="KW-0732">Signal</keyword>
<evidence type="ECO:0000256" key="2">
    <source>
        <dbReference type="ARBA" id="ARBA00004308"/>
    </source>
</evidence>
<evidence type="ECO:0000256" key="8">
    <source>
        <dbReference type="PROSITE-ProRule" id="PRU00124"/>
    </source>
</evidence>
<dbReference type="OrthoDB" id="2019384at2759"/>
<dbReference type="Gene3D" id="2.40.10.10">
    <property type="entry name" value="Trypsin-like serine proteases"/>
    <property type="match status" value="1"/>
</dbReference>
<sequence length="567" mass="63002">MLLILVLAVLAGSRFAHAEGSNEEFTCSDSTSINGALKCDGKKDCADGSDETFVACHASTCEGNDLFRCNYGGCVDKTKQCDGVKDCWDNSDENKFLCANETSMNVLLDELRGDCERPYGLSCEVKSKKICLRWSQICDGVTDCFNEIDEKNEICSSALCPAKSFRCQNGACIQEKSFCNRQVDCADGSDEIPEICNPPPILEKNPVTLPADKNSIETKVPPKHNVWKKSGCKLPQQTGMYATDYFTDVSYKPNSEVPMRTVVVVNCREGYENFNSGINRCVGNDDNQEWADLFRCVRLCDQSPMIRNHRYSTQCIGNSGLTDCKTDTHILDTELRVTCAPGFEAYNDTNQMGKHICDDDGSWRTKEVNPKCEAICGIKSKHHPNVTPWKVSLFERASAPDSTYNFKCSGTILSPYVVLTAISCFDGRPKEDDGRSYYSVIEGDYNVSYKESDEHGYLIHFIADINTVTHPESKVPQAALIILVKPFQFGAKVRPICFDTSVSEENVALESPGDFSEFKKGESVVKGPVNDKYYSLTHLVVSNVMSYNVEAFAKAINETIQNSENIF</sequence>
<dbReference type="SMART" id="SM00192">
    <property type="entry name" value="LDLa"/>
    <property type="match status" value="4"/>
</dbReference>
<dbReference type="InterPro" id="IPR009003">
    <property type="entry name" value="Peptidase_S1_PA"/>
</dbReference>
<dbReference type="CDD" id="cd00112">
    <property type="entry name" value="LDLa"/>
    <property type="match status" value="3"/>
</dbReference>
<dbReference type="Proteomes" id="UP000515160">
    <property type="component" value="Chromosome 2R"/>
</dbReference>
<dbReference type="GO" id="GO:0006508">
    <property type="term" value="P:proteolysis"/>
    <property type="evidence" value="ECO:0007669"/>
    <property type="project" value="InterPro"/>
</dbReference>
<organism evidence="12 13">
    <name type="scientific">Drosophila albomicans</name>
    <name type="common">Fruit fly</name>
    <dbReference type="NCBI Taxonomy" id="7291"/>
    <lineage>
        <taxon>Eukaryota</taxon>
        <taxon>Metazoa</taxon>
        <taxon>Ecdysozoa</taxon>
        <taxon>Arthropoda</taxon>
        <taxon>Hexapoda</taxon>
        <taxon>Insecta</taxon>
        <taxon>Pterygota</taxon>
        <taxon>Neoptera</taxon>
        <taxon>Endopterygota</taxon>
        <taxon>Diptera</taxon>
        <taxon>Brachycera</taxon>
        <taxon>Muscomorpha</taxon>
        <taxon>Ephydroidea</taxon>
        <taxon>Drosophilidae</taxon>
        <taxon>Drosophila</taxon>
    </lineage>
</organism>
<dbReference type="GeneID" id="117575619"/>
<dbReference type="PROSITE" id="PS50923">
    <property type="entry name" value="SUSHI"/>
    <property type="match status" value="1"/>
</dbReference>
<feature type="disulfide bond" evidence="8">
    <location>
        <begin position="27"/>
        <end position="45"/>
    </location>
</feature>
<keyword evidence="9" id="KW-0768">Sushi</keyword>
<accession>A0A6P8XRM4</accession>
<keyword evidence="3" id="KW-0812">Transmembrane</keyword>